<feature type="transmembrane region" description="Helical" evidence="14">
    <location>
        <begin position="6"/>
        <end position="26"/>
    </location>
</feature>
<feature type="transmembrane region" description="Helical" evidence="14">
    <location>
        <begin position="283"/>
        <end position="306"/>
    </location>
</feature>
<keyword evidence="4" id="KW-1003">Cell membrane</keyword>
<feature type="transmembrane region" description="Helical" evidence="14">
    <location>
        <begin position="376"/>
        <end position="397"/>
    </location>
</feature>
<keyword evidence="11" id="KW-0739">Sodium transport</keyword>
<evidence type="ECO:0000256" key="1">
    <source>
        <dbReference type="ARBA" id="ARBA00004651"/>
    </source>
</evidence>
<evidence type="ECO:0000256" key="9">
    <source>
        <dbReference type="ARBA" id="ARBA00023065"/>
    </source>
</evidence>
<dbReference type="Pfam" id="PF00474">
    <property type="entry name" value="SSF"/>
    <property type="match status" value="1"/>
</dbReference>
<keyword evidence="5 14" id="KW-0812">Transmembrane</keyword>
<keyword evidence="9" id="KW-0406">Ion transport</keyword>
<evidence type="ECO:0000313" key="15">
    <source>
        <dbReference type="EMBL" id="MEQ2466979.1"/>
    </source>
</evidence>
<dbReference type="CDD" id="cd10322">
    <property type="entry name" value="SLC5sbd"/>
    <property type="match status" value="1"/>
</dbReference>
<feature type="transmembrane region" description="Helical" evidence="14">
    <location>
        <begin position="409"/>
        <end position="427"/>
    </location>
</feature>
<keyword evidence="7 14" id="KW-1133">Transmembrane helix</keyword>
<dbReference type="PANTHER" id="PTHR48086">
    <property type="entry name" value="SODIUM/PROLINE SYMPORTER-RELATED"/>
    <property type="match status" value="1"/>
</dbReference>
<dbReference type="EMBL" id="JBBMFN010000039">
    <property type="protein sequence ID" value="MEQ2466979.1"/>
    <property type="molecule type" value="Genomic_DNA"/>
</dbReference>
<keyword evidence="6" id="KW-0769">Symport</keyword>
<feature type="transmembrane region" description="Helical" evidence="14">
    <location>
        <begin position="155"/>
        <end position="175"/>
    </location>
</feature>
<keyword evidence="3" id="KW-0813">Transport</keyword>
<feature type="transmembrane region" description="Helical" evidence="14">
    <location>
        <begin position="81"/>
        <end position="100"/>
    </location>
</feature>
<reference evidence="15 16" key="1">
    <citation type="submission" date="2024-03" db="EMBL/GenBank/DDBJ databases">
        <title>Human intestinal bacterial collection.</title>
        <authorList>
            <person name="Pauvert C."/>
            <person name="Hitch T.C.A."/>
            <person name="Clavel T."/>
        </authorList>
    </citation>
    <scope>NUCLEOTIDE SEQUENCE [LARGE SCALE GENOMIC DNA]</scope>
    <source>
        <strain evidence="15 16">CLA-SR-H024</strain>
    </source>
</reference>
<evidence type="ECO:0000256" key="6">
    <source>
        <dbReference type="ARBA" id="ARBA00022847"/>
    </source>
</evidence>
<keyword evidence="8" id="KW-0915">Sodium</keyword>
<keyword evidence="16" id="KW-1185">Reference proteome</keyword>
<comment type="similarity">
    <text evidence="2 13">Belongs to the sodium:solute symporter (SSF) (TC 2.A.21) family.</text>
</comment>
<evidence type="ECO:0000256" key="8">
    <source>
        <dbReference type="ARBA" id="ARBA00023053"/>
    </source>
</evidence>
<evidence type="ECO:0000256" key="7">
    <source>
        <dbReference type="ARBA" id="ARBA00022989"/>
    </source>
</evidence>
<evidence type="ECO:0000256" key="5">
    <source>
        <dbReference type="ARBA" id="ARBA00022692"/>
    </source>
</evidence>
<evidence type="ECO:0000256" key="13">
    <source>
        <dbReference type="RuleBase" id="RU362091"/>
    </source>
</evidence>
<feature type="transmembrane region" description="Helical" evidence="14">
    <location>
        <begin position="326"/>
        <end position="355"/>
    </location>
</feature>
<evidence type="ECO:0000256" key="10">
    <source>
        <dbReference type="ARBA" id="ARBA00023136"/>
    </source>
</evidence>
<evidence type="ECO:0000256" key="2">
    <source>
        <dbReference type="ARBA" id="ARBA00006434"/>
    </source>
</evidence>
<dbReference type="InterPro" id="IPR038377">
    <property type="entry name" value="Na/Glc_symporter_sf"/>
</dbReference>
<dbReference type="InterPro" id="IPR050277">
    <property type="entry name" value="Sodium:Solute_Symporter"/>
</dbReference>
<comment type="catalytic activity">
    <reaction evidence="12">
        <text>L-proline(in) + Na(+)(in) = L-proline(out) + Na(+)(out)</text>
        <dbReference type="Rhea" id="RHEA:28967"/>
        <dbReference type="ChEBI" id="CHEBI:29101"/>
        <dbReference type="ChEBI" id="CHEBI:60039"/>
    </reaction>
</comment>
<gene>
    <name evidence="15" type="ORF">WMO63_15070</name>
</gene>
<feature type="transmembrane region" description="Helical" evidence="14">
    <location>
        <begin position="187"/>
        <end position="208"/>
    </location>
</feature>
<organism evidence="15 16">
    <name type="scientific">Niallia hominis</name>
    <dbReference type="NCBI Taxonomy" id="3133173"/>
    <lineage>
        <taxon>Bacteria</taxon>
        <taxon>Bacillati</taxon>
        <taxon>Bacillota</taxon>
        <taxon>Bacilli</taxon>
        <taxon>Bacillales</taxon>
        <taxon>Bacillaceae</taxon>
        <taxon>Niallia</taxon>
    </lineage>
</organism>
<dbReference type="RefSeq" id="WP_235248385.1">
    <property type="nucleotide sequence ID" value="NZ_JBBMFN010000039.1"/>
</dbReference>
<evidence type="ECO:0000256" key="12">
    <source>
        <dbReference type="ARBA" id="ARBA00033708"/>
    </source>
</evidence>
<dbReference type="Gene3D" id="1.20.1730.10">
    <property type="entry name" value="Sodium/glucose cotransporter"/>
    <property type="match status" value="1"/>
</dbReference>
<dbReference type="Proteomes" id="UP001465426">
    <property type="component" value="Unassembled WGS sequence"/>
</dbReference>
<feature type="transmembrane region" description="Helical" evidence="14">
    <location>
        <begin position="121"/>
        <end position="143"/>
    </location>
</feature>
<feature type="transmembrane region" description="Helical" evidence="14">
    <location>
        <begin position="459"/>
        <end position="479"/>
    </location>
</feature>
<accession>A0ABV1F0S9</accession>
<name>A0ABV1F0S9_9BACI</name>
<evidence type="ECO:0000313" key="16">
    <source>
        <dbReference type="Proteomes" id="UP001465426"/>
    </source>
</evidence>
<evidence type="ECO:0000256" key="3">
    <source>
        <dbReference type="ARBA" id="ARBA00022448"/>
    </source>
</evidence>
<dbReference type="PANTHER" id="PTHR48086:SF3">
    <property type="entry name" value="SODIUM_PROLINE SYMPORTER"/>
    <property type="match status" value="1"/>
</dbReference>
<dbReference type="PROSITE" id="PS50283">
    <property type="entry name" value="NA_SOLUT_SYMP_3"/>
    <property type="match status" value="1"/>
</dbReference>
<evidence type="ECO:0000256" key="4">
    <source>
        <dbReference type="ARBA" id="ARBA00022475"/>
    </source>
</evidence>
<dbReference type="InterPro" id="IPR001734">
    <property type="entry name" value="Na/solute_symporter"/>
</dbReference>
<proteinExistence type="inferred from homology"/>
<evidence type="ECO:0000256" key="11">
    <source>
        <dbReference type="ARBA" id="ARBA00023201"/>
    </source>
</evidence>
<comment type="caution">
    <text evidence="15">The sequence shown here is derived from an EMBL/GenBank/DDBJ whole genome shotgun (WGS) entry which is preliminary data.</text>
</comment>
<feature type="transmembrane region" description="Helical" evidence="14">
    <location>
        <begin position="46"/>
        <end position="69"/>
    </location>
</feature>
<keyword evidence="10 14" id="KW-0472">Membrane</keyword>
<sequence length="521" mass="56234">MNASILIIVGILIYAGFLIFHGLISFKSTSKSSEAFFTADRGVNPFVLLATTAISVFSALAFYGVPAAIYREGIGYFSNTGGMIAGLLFVILGYRLWILGKEYGFSTPVDYLRARYYSEGFGLLVAVVLILFIIPYVAMQLIAIGDAAVVTTKGLVPYVLAVALATVVVSLHIIGGGMKSVAGMDTFHFILGIGTLITLITYFTLTYFPDGGLAQAVDIIKNDPNLAGILSHPGPNGTFNWKGTLSNALTGAVATVVWPHIFMRTFIAASKDNFRTMSWSLPIAYVVIYFFIVVIGAIIAPAIVGPNFADTDNIMSVLSTEYAPPFISFISLLCLFAFGVSTADSMLLSASAIGSRDIYLRHAYELKGKQIDSKRVVYFGRILLVILMFLTIIVVAIKPAYIVDYAYKLSSPFFAQILPATIFGLFWKRGTKEGAIVGTVAGLIVTTIFTFFITPPLGFSALVWALLVNTVAFVGVSLVTKVPVEVVNKYIIRIDSIINSGTEINSAVDASISELNQKENL</sequence>
<feature type="transmembrane region" description="Helical" evidence="14">
    <location>
        <begin position="434"/>
        <end position="453"/>
    </location>
</feature>
<comment type="subcellular location">
    <subcellularLocation>
        <location evidence="1">Cell membrane</location>
        <topology evidence="1">Multi-pass membrane protein</topology>
    </subcellularLocation>
</comment>
<feature type="transmembrane region" description="Helical" evidence="14">
    <location>
        <begin position="244"/>
        <end position="262"/>
    </location>
</feature>
<evidence type="ECO:0000256" key="14">
    <source>
        <dbReference type="SAM" id="Phobius"/>
    </source>
</evidence>
<protein>
    <submittedName>
        <fullName evidence="15">Sodium:solute symporter family protein</fullName>
    </submittedName>
</protein>